<comment type="caution">
    <text evidence="8">The sequence shown here is derived from an EMBL/GenBank/DDBJ whole genome shotgun (WGS) entry which is preliminary data.</text>
</comment>
<protein>
    <recommendedName>
        <fullName evidence="7">Lipopolysaccharide assembly protein A domain-containing protein</fullName>
    </recommendedName>
</protein>
<keyword evidence="4 6" id="KW-0472">Membrane</keyword>
<proteinExistence type="predicted"/>
<keyword evidence="1" id="KW-1003">Cell membrane</keyword>
<evidence type="ECO:0000256" key="1">
    <source>
        <dbReference type="ARBA" id="ARBA00022475"/>
    </source>
</evidence>
<evidence type="ECO:0000256" key="2">
    <source>
        <dbReference type="ARBA" id="ARBA00022692"/>
    </source>
</evidence>
<dbReference type="Pfam" id="PF06305">
    <property type="entry name" value="LapA_dom"/>
    <property type="match status" value="1"/>
</dbReference>
<accession>A0ABP8Y7K3</accession>
<keyword evidence="3 6" id="KW-1133">Transmembrane helix</keyword>
<reference evidence="9" key="1">
    <citation type="journal article" date="2019" name="Int. J. Syst. Evol. Microbiol.">
        <title>The Global Catalogue of Microorganisms (GCM) 10K type strain sequencing project: providing services to taxonomists for standard genome sequencing and annotation.</title>
        <authorList>
            <consortium name="The Broad Institute Genomics Platform"/>
            <consortium name="The Broad Institute Genome Sequencing Center for Infectious Disease"/>
            <person name="Wu L."/>
            <person name="Ma J."/>
        </authorList>
    </citation>
    <scope>NUCLEOTIDE SEQUENCE [LARGE SCALE GENOMIC DNA]</scope>
    <source>
        <strain evidence="9">JCM 18961</strain>
    </source>
</reference>
<dbReference type="InterPro" id="IPR010445">
    <property type="entry name" value="LapA_dom"/>
</dbReference>
<feature type="transmembrane region" description="Helical" evidence="6">
    <location>
        <begin position="38"/>
        <end position="58"/>
    </location>
</feature>
<dbReference type="EMBL" id="BAABLO010000009">
    <property type="protein sequence ID" value="GAA4722714.1"/>
    <property type="molecule type" value="Genomic_DNA"/>
</dbReference>
<evidence type="ECO:0000313" key="9">
    <source>
        <dbReference type="Proteomes" id="UP001500556"/>
    </source>
</evidence>
<feature type="domain" description="Lipopolysaccharide assembly protein A" evidence="7">
    <location>
        <begin position="59"/>
        <end position="112"/>
    </location>
</feature>
<feature type="transmembrane region" description="Helical" evidence="6">
    <location>
        <begin position="78"/>
        <end position="101"/>
    </location>
</feature>
<keyword evidence="9" id="KW-1185">Reference proteome</keyword>
<name>A0ABP8Y7K3_9MICO</name>
<evidence type="ECO:0000256" key="4">
    <source>
        <dbReference type="ARBA" id="ARBA00023136"/>
    </source>
</evidence>
<keyword evidence="2 6" id="KW-0812">Transmembrane</keyword>
<feature type="compositionally biased region" description="Polar residues" evidence="5">
    <location>
        <begin position="1"/>
        <end position="24"/>
    </location>
</feature>
<sequence length="124" mass="12610">MATDPPTSASDERPTVSTPTTAGSPSAHGAPALTRASAVWVATAAALLLLILLIVFMLQNTTKVEVHLLGMAATISLGMALLIAAVGGGVVVAIAGVARVAQLRMNARRTRRGASDPEETRDGP</sequence>
<evidence type="ECO:0000256" key="3">
    <source>
        <dbReference type="ARBA" id="ARBA00022989"/>
    </source>
</evidence>
<evidence type="ECO:0000256" key="5">
    <source>
        <dbReference type="SAM" id="MobiDB-lite"/>
    </source>
</evidence>
<evidence type="ECO:0000259" key="7">
    <source>
        <dbReference type="Pfam" id="PF06305"/>
    </source>
</evidence>
<evidence type="ECO:0000313" key="8">
    <source>
        <dbReference type="EMBL" id="GAA4722714.1"/>
    </source>
</evidence>
<evidence type="ECO:0000256" key="6">
    <source>
        <dbReference type="SAM" id="Phobius"/>
    </source>
</evidence>
<gene>
    <name evidence="8" type="ORF">GCM10025782_20720</name>
</gene>
<organism evidence="8 9">
    <name type="scientific">Pedococcus ginsenosidimutans</name>
    <dbReference type="NCBI Taxonomy" id="490570"/>
    <lineage>
        <taxon>Bacteria</taxon>
        <taxon>Bacillati</taxon>
        <taxon>Actinomycetota</taxon>
        <taxon>Actinomycetes</taxon>
        <taxon>Micrococcales</taxon>
        <taxon>Intrasporangiaceae</taxon>
        <taxon>Pedococcus</taxon>
    </lineage>
</organism>
<dbReference type="Proteomes" id="UP001500556">
    <property type="component" value="Unassembled WGS sequence"/>
</dbReference>
<feature type="region of interest" description="Disordered" evidence="5">
    <location>
        <begin position="1"/>
        <end position="30"/>
    </location>
</feature>